<comment type="caution">
    <text evidence="2">The sequence shown here is derived from an EMBL/GenBank/DDBJ whole genome shotgun (WGS) entry which is preliminary data.</text>
</comment>
<sequence>MPRPPFAAYRFWNGVPNNGDTITAELIRDLVGTQPFLVPGNRPHVLGVGSIMFMANQNSYVWGSGVIDPSTYTPDLDAKKVRAVRGTLTRDWLHSRGIKIGDVPQGDAGSFIAALPALRHLAGRRPRYRAAIIPHWASAWMPVFKKLSHTPEIVMVEMRDSSMKPIEQIADADIVISQSLHGLIYAEALGKPTLWISQTDDDKWCFKYRDWYSNVRNAPNKPMLLDKFDEAAFREARRRDITVDQWAMLSAFPRQEVAFDPGHEVVTFEEARRLSPSHIVNPALLPEGLFNARDEPEHAKQIEAALASFAATAYGHWAEPPFCYITRSAMPVGGPVFAAMQQLLYTLHDVDVICIASKADLEKRGDAPLAPFKVAEREFAKGVALIGGGVFCRPGKFNLRERIGTIFI</sequence>
<accession>A0ABV7G2I4</accession>
<dbReference type="EMBL" id="JBHRTN010000007">
    <property type="protein sequence ID" value="MFC3124527.1"/>
    <property type="molecule type" value="Genomic_DNA"/>
</dbReference>
<evidence type="ECO:0000313" key="2">
    <source>
        <dbReference type="EMBL" id="MFC3124527.1"/>
    </source>
</evidence>
<reference evidence="3" key="1">
    <citation type="journal article" date="2019" name="Int. J. Syst. Evol. Microbiol.">
        <title>The Global Catalogue of Microorganisms (GCM) 10K type strain sequencing project: providing services to taxonomists for standard genome sequencing and annotation.</title>
        <authorList>
            <consortium name="The Broad Institute Genomics Platform"/>
            <consortium name="The Broad Institute Genome Sequencing Center for Infectious Disease"/>
            <person name="Wu L."/>
            <person name="Ma J."/>
        </authorList>
    </citation>
    <scope>NUCLEOTIDE SEQUENCE [LARGE SCALE GENOMIC DNA]</scope>
    <source>
        <strain evidence="3">KCTC 52094</strain>
    </source>
</reference>
<dbReference type="Proteomes" id="UP001595593">
    <property type="component" value="Unassembled WGS sequence"/>
</dbReference>
<gene>
    <name evidence="2" type="ORF">ACFOD4_05580</name>
</gene>
<dbReference type="Pfam" id="PF04230">
    <property type="entry name" value="PS_pyruv_trans"/>
    <property type="match status" value="1"/>
</dbReference>
<keyword evidence="2" id="KW-0808">Transferase</keyword>
<keyword evidence="3" id="KW-1185">Reference proteome</keyword>
<evidence type="ECO:0000259" key="1">
    <source>
        <dbReference type="Pfam" id="PF04230"/>
    </source>
</evidence>
<name>A0ABV7G2I4_9PROT</name>
<proteinExistence type="predicted"/>
<organism evidence="2 3">
    <name type="scientific">Teichococcus globiformis</name>
    <dbReference type="NCBI Taxonomy" id="2307229"/>
    <lineage>
        <taxon>Bacteria</taxon>
        <taxon>Pseudomonadati</taxon>
        <taxon>Pseudomonadota</taxon>
        <taxon>Alphaproteobacteria</taxon>
        <taxon>Acetobacterales</taxon>
        <taxon>Roseomonadaceae</taxon>
        <taxon>Roseomonas</taxon>
    </lineage>
</organism>
<dbReference type="InterPro" id="IPR007345">
    <property type="entry name" value="Polysacch_pyruvyl_Trfase"/>
</dbReference>
<feature type="domain" description="Polysaccharide pyruvyl transferase" evidence="1">
    <location>
        <begin position="147"/>
        <end position="197"/>
    </location>
</feature>
<dbReference type="RefSeq" id="WP_379594950.1">
    <property type="nucleotide sequence ID" value="NZ_JBHRTN010000007.1"/>
</dbReference>
<evidence type="ECO:0000313" key="3">
    <source>
        <dbReference type="Proteomes" id="UP001595593"/>
    </source>
</evidence>
<dbReference type="GO" id="GO:0016740">
    <property type="term" value="F:transferase activity"/>
    <property type="evidence" value="ECO:0007669"/>
    <property type="project" value="UniProtKB-KW"/>
</dbReference>
<protein>
    <submittedName>
        <fullName evidence="2">Polysaccharide pyruvyl transferase family protein</fullName>
    </submittedName>
</protein>